<dbReference type="SMART" id="SM01411">
    <property type="entry name" value="Ephrin_rec_like"/>
    <property type="match status" value="3"/>
</dbReference>
<organism evidence="10">
    <name type="scientific">Capitella teleta</name>
    <name type="common">Polychaete worm</name>
    <dbReference type="NCBI Taxonomy" id="283909"/>
    <lineage>
        <taxon>Eukaryota</taxon>
        <taxon>Metazoa</taxon>
        <taxon>Spiralia</taxon>
        <taxon>Lophotrochozoa</taxon>
        <taxon>Annelida</taxon>
        <taxon>Polychaeta</taxon>
        <taxon>Sedentaria</taxon>
        <taxon>Scolecida</taxon>
        <taxon>Capitellidae</taxon>
        <taxon>Capitella</taxon>
    </lineage>
</organism>
<evidence type="ECO:0000259" key="9">
    <source>
        <dbReference type="PROSITE" id="PS50923"/>
    </source>
</evidence>
<dbReference type="SMART" id="SM00179">
    <property type="entry name" value="EGF_CA"/>
    <property type="match status" value="1"/>
</dbReference>
<evidence type="ECO:0000256" key="2">
    <source>
        <dbReference type="ARBA" id="ARBA00022659"/>
    </source>
</evidence>
<evidence type="ECO:0000256" key="3">
    <source>
        <dbReference type="ARBA" id="ARBA00022729"/>
    </source>
</evidence>
<keyword evidence="6" id="KW-0325">Glycoprotein</keyword>
<evidence type="ECO:0000256" key="8">
    <source>
        <dbReference type="SAM" id="SignalP"/>
    </source>
</evidence>
<dbReference type="EnsemblMetazoa" id="CapteT226305">
    <property type="protein sequence ID" value="CapteP226305"/>
    <property type="gene ID" value="CapteG226305"/>
</dbReference>
<keyword evidence="2 7" id="KW-0768">Sushi</keyword>
<dbReference type="InterPro" id="IPR001881">
    <property type="entry name" value="EGF-like_Ca-bd_dom"/>
</dbReference>
<dbReference type="Gene3D" id="2.10.50.10">
    <property type="entry name" value="Tumor Necrosis Factor Receptor, subunit A, domain 2"/>
    <property type="match status" value="3"/>
</dbReference>
<dbReference type="SMART" id="SM00032">
    <property type="entry name" value="CCP"/>
    <property type="match status" value="5"/>
</dbReference>
<reference evidence="11" key="3">
    <citation type="submission" date="2015-06" db="UniProtKB">
        <authorList>
            <consortium name="EnsemblMetazoa"/>
        </authorList>
    </citation>
    <scope>IDENTIFICATION</scope>
</reference>
<dbReference type="InterPro" id="IPR035976">
    <property type="entry name" value="Sushi/SCR/CCP_sf"/>
</dbReference>
<dbReference type="Pfam" id="PF07699">
    <property type="entry name" value="Ephrin_rec_like"/>
    <property type="match status" value="2"/>
</dbReference>
<accession>R7U7R6</accession>
<sequence>MRAKTAVWLLTTVCFILFCCLETTQAKESTALSTLSRKKRSDKIVSLALQGIGYAIGGPAGAAIGSFIGRLFGGGNEDKEAENRHREQMARMTRQFCFENCVGEWSPWSACTAQCGGGTMTRERQETISGGCGEGFRCGKTLQQSATCNPGCGHGGTPSGGSCACPEGRKGSCCNLVKSSARQMAIGLAASQAVCVSCFHLNDTTGLYKHDKFAALQCSMPDIPQNGDIINKLDTYIYGQEIMYTCNPGYTRVGPEIRRCGKLNQLAAWTGFQPLCVEASCGDPGYPLYGEIVGGDFSLDGVVQLSCSPGYRLIGSTTRTCLASGRWSGHDTVCSPISCEPPVDPRHGRALPVKEAYVYGSYVTIRCDPGFRLEGKQKLKCLESSETIIIGGGGVWDAEPPTCEAVICGEPGVPQKGSKDGSIYQYLHNVTYSCFAGYTLKGASKLHCDSTGTWTAPVPECIACPANTYKSNTHLDSPCQKCPPNTHTVTPGSSSVDQCICNHGYKADDQGVCQEIRCSPLTAPTFGSMPTCDNRLGSICQADCNAGYVLSTGTSKRQCLEDGVWSGTNPVCQACPINTFKGNELVCLPCPHHSHTTSDAQSEEGCVCDDGYAGPPGGPCEDVNECEENGGKGPCSDLCENKEGGYECDCSITGHIINPLDKHSCILDQTCRNLTRVDAPEQGALVCHWYYEENSQQCAVRCNPGYEFPSRVNNYEYCGPSTGYLWSHEEREEPIEPCIEELFPDFRIEADSFYLTSACEDLTPAEQEEVKQYFTDMLTENGVCMKKTTKVCDITNVGIICGATRRRKRRDVDGVEIEEDVSDVDIRMDVTAYKPQDRLLDCDQICLLLRIPQHRCNALCEKTYKRFLRAAVLFSKRQLDAIYKTPSNVHFEAASRKFESQGITTKDVRSECEEGMISENELCVPCQPGTFLRNNMCLPCPVGFYQPLSKQHTCLQCPLGTTSNFEGASICKVCPSGTYGQQCKSNCSECVHGKCHAGTGDCICESGWEGPACDIDIMGCTVNSCFPGVKCWDIRAPGTGFVCGACPEGTTGDGTFCQIIPFGTIMS</sequence>
<keyword evidence="1" id="KW-0245">EGF-like domain</keyword>
<dbReference type="PROSITE" id="PS01187">
    <property type="entry name" value="EGF_CA"/>
    <property type="match status" value="1"/>
</dbReference>
<dbReference type="Gene3D" id="2.20.100.10">
    <property type="entry name" value="Thrombospondin type-1 (TSP1) repeat"/>
    <property type="match status" value="1"/>
</dbReference>
<feature type="domain" description="Sushi" evidence="9">
    <location>
        <begin position="337"/>
        <end position="405"/>
    </location>
</feature>
<dbReference type="PANTHER" id="PTHR46393">
    <property type="entry name" value="SUSHI DOMAIN-CONTAINING PROTEIN"/>
    <property type="match status" value="1"/>
</dbReference>
<dbReference type="Gene3D" id="2.10.25.10">
    <property type="entry name" value="Laminin"/>
    <property type="match status" value="2"/>
</dbReference>
<feature type="domain" description="Sushi" evidence="9">
    <location>
        <begin position="406"/>
        <end position="463"/>
    </location>
</feature>
<dbReference type="CDD" id="cd00033">
    <property type="entry name" value="CCP"/>
    <property type="match status" value="5"/>
</dbReference>
<feature type="domain" description="Sushi" evidence="9">
    <location>
        <begin position="279"/>
        <end position="336"/>
    </location>
</feature>
<dbReference type="GO" id="GO:0005509">
    <property type="term" value="F:calcium ion binding"/>
    <property type="evidence" value="ECO:0007669"/>
    <property type="project" value="InterPro"/>
</dbReference>
<evidence type="ECO:0000256" key="7">
    <source>
        <dbReference type="PROSITE-ProRule" id="PRU00302"/>
    </source>
</evidence>
<feature type="disulfide bond" evidence="7">
    <location>
        <begin position="307"/>
        <end position="334"/>
    </location>
</feature>
<dbReference type="SMART" id="SM00209">
    <property type="entry name" value="TSP1"/>
    <property type="match status" value="1"/>
</dbReference>
<dbReference type="PROSITE" id="PS50923">
    <property type="entry name" value="SUSHI"/>
    <property type="match status" value="5"/>
</dbReference>
<keyword evidence="4" id="KW-0677">Repeat</keyword>
<dbReference type="SUPFAM" id="SSF82895">
    <property type="entry name" value="TSP-1 type 1 repeat"/>
    <property type="match status" value="1"/>
</dbReference>
<dbReference type="InterPro" id="IPR000884">
    <property type="entry name" value="TSP1_rpt"/>
</dbReference>
<dbReference type="Pfam" id="PF00084">
    <property type="entry name" value="Sushi"/>
    <property type="match status" value="4"/>
</dbReference>
<dbReference type="AlphaFoldDB" id="R7U7R6"/>
<dbReference type="STRING" id="283909.R7U7R6"/>
<gene>
    <name evidence="10" type="ORF">CAPTEDRAFT_226305</name>
</gene>
<dbReference type="EMBL" id="AMQN01008842">
    <property type="status" value="NOT_ANNOTATED_CDS"/>
    <property type="molecule type" value="Genomic_DNA"/>
</dbReference>
<dbReference type="InterPro" id="IPR000742">
    <property type="entry name" value="EGF"/>
</dbReference>
<reference evidence="10 12" key="2">
    <citation type="journal article" date="2013" name="Nature">
        <title>Insights into bilaterian evolution from three spiralian genomes.</title>
        <authorList>
            <person name="Simakov O."/>
            <person name="Marletaz F."/>
            <person name="Cho S.J."/>
            <person name="Edsinger-Gonzales E."/>
            <person name="Havlak P."/>
            <person name="Hellsten U."/>
            <person name="Kuo D.H."/>
            <person name="Larsson T."/>
            <person name="Lv J."/>
            <person name="Arendt D."/>
            <person name="Savage R."/>
            <person name="Osoegawa K."/>
            <person name="de Jong P."/>
            <person name="Grimwood J."/>
            <person name="Chapman J.A."/>
            <person name="Shapiro H."/>
            <person name="Aerts A."/>
            <person name="Otillar R.P."/>
            <person name="Terry A.Y."/>
            <person name="Boore J.L."/>
            <person name="Grigoriev I.V."/>
            <person name="Lindberg D.R."/>
            <person name="Seaver E.C."/>
            <person name="Weisblat D.A."/>
            <person name="Putnam N.H."/>
            <person name="Rokhsar D.S."/>
        </authorList>
    </citation>
    <scope>NUCLEOTIDE SEQUENCE</scope>
    <source>
        <strain evidence="10 12">I ESC-2004</strain>
    </source>
</reference>
<dbReference type="InterPro" id="IPR009030">
    <property type="entry name" value="Growth_fac_rcpt_cys_sf"/>
</dbReference>
<evidence type="ECO:0000313" key="12">
    <source>
        <dbReference type="Proteomes" id="UP000014760"/>
    </source>
</evidence>
<comment type="caution">
    <text evidence="7">Lacks conserved residue(s) required for the propagation of feature annotation.</text>
</comment>
<dbReference type="PROSITE" id="PS00022">
    <property type="entry name" value="EGF_1"/>
    <property type="match status" value="1"/>
</dbReference>
<feature type="disulfide bond" evidence="7">
    <location>
        <begin position="434"/>
        <end position="461"/>
    </location>
</feature>
<keyword evidence="3 8" id="KW-0732">Signal</keyword>
<evidence type="ECO:0000256" key="1">
    <source>
        <dbReference type="ARBA" id="ARBA00022536"/>
    </source>
</evidence>
<feature type="chain" id="PRO_5008787746" description="Sushi domain-containing protein" evidence="8">
    <location>
        <begin position="27"/>
        <end position="1067"/>
    </location>
</feature>
<dbReference type="Proteomes" id="UP000014760">
    <property type="component" value="Unassembled WGS sequence"/>
</dbReference>
<evidence type="ECO:0000313" key="11">
    <source>
        <dbReference type="EnsemblMetazoa" id="CapteP226305"/>
    </source>
</evidence>
<dbReference type="PANTHER" id="PTHR46393:SF7">
    <property type="entry name" value="COMPLEMENT C2"/>
    <property type="match status" value="1"/>
</dbReference>
<dbReference type="Gene3D" id="2.10.70.10">
    <property type="entry name" value="Complement Module, domain 1"/>
    <property type="match status" value="5"/>
</dbReference>
<evidence type="ECO:0000256" key="5">
    <source>
        <dbReference type="ARBA" id="ARBA00023157"/>
    </source>
</evidence>
<dbReference type="SMART" id="SM00181">
    <property type="entry name" value="EGF"/>
    <property type="match status" value="5"/>
</dbReference>
<keyword evidence="12" id="KW-1185">Reference proteome</keyword>
<dbReference type="InterPro" id="IPR011641">
    <property type="entry name" value="Tyr-kin_ephrin_A/B_rcpt-like"/>
</dbReference>
<reference evidence="12" key="1">
    <citation type="submission" date="2012-12" db="EMBL/GenBank/DDBJ databases">
        <authorList>
            <person name="Hellsten U."/>
            <person name="Grimwood J."/>
            <person name="Chapman J.A."/>
            <person name="Shapiro H."/>
            <person name="Aerts A."/>
            <person name="Otillar R.P."/>
            <person name="Terry A.Y."/>
            <person name="Boore J.L."/>
            <person name="Simakov O."/>
            <person name="Marletaz F."/>
            <person name="Cho S.-J."/>
            <person name="Edsinger-Gonzales E."/>
            <person name="Havlak P."/>
            <person name="Kuo D.-H."/>
            <person name="Larsson T."/>
            <person name="Lv J."/>
            <person name="Arendt D."/>
            <person name="Savage R."/>
            <person name="Osoegawa K."/>
            <person name="de Jong P."/>
            <person name="Lindberg D.R."/>
            <person name="Seaver E.C."/>
            <person name="Weisblat D.A."/>
            <person name="Putnam N.H."/>
            <person name="Grigoriev I.V."/>
            <person name="Rokhsar D.S."/>
        </authorList>
    </citation>
    <scope>NUCLEOTIDE SEQUENCE</scope>
    <source>
        <strain evidence="12">I ESC-2004</strain>
    </source>
</reference>
<name>R7U7R6_CAPTE</name>
<dbReference type="InterPro" id="IPR036383">
    <property type="entry name" value="TSP1_rpt_sf"/>
</dbReference>
<dbReference type="OrthoDB" id="6127264at2759"/>
<protein>
    <recommendedName>
        <fullName evidence="9">Sushi domain-containing protein</fullName>
    </recommendedName>
</protein>
<evidence type="ECO:0000256" key="6">
    <source>
        <dbReference type="ARBA" id="ARBA00023180"/>
    </source>
</evidence>
<dbReference type="OMA" id="NDYESCG"/>
<feature type="signal peptide" evidence="8">
    <location>
        <begin position="1"/>
        <end position="26"/>
    </location>
</feature>
<feature type="domain" description="Sushi" evidence="9">
    <location>
        <begin position="516"/>
        <end position="574"/>
    </location>
</feature>
<evidence type="ECO:0000256" key="4">
    <source>
        <dbReference type="ARBA" id="ARBA00022737"/>
    </source>
</evidence>
<dbReference type="EMBL" id="KB304086">
    <property type="protein sequence ID" value="ELU02405.1"/>
    <property type="molecule type" value="Genomic_DNA"/>
</dbReference>
<dbReference type="PROSITE" id="PS01186">
    <property type="entry name" value="EGF_2"/>
    <property type="match status" value="1"/>
</dbReference>
<dbReference type="PROSITE" id="PS50092">
    <property type="entry name" value="TSP1"/>
    <property type="match status" value="1"/>
</dbReference>
<evidence type="ECO:0000313" key="10">
    <source>
        <dbReference type="EMBL" id="ELU02405.1"/>
    </source>
</evidence>
<dbReference type="SUPFAM" id="SSF57535">
    <property type="entry name" value="Complement control module/SCR domain"/>
    <property type="match status" value="5"/>
</dbReference>
<dbReference type="SUPFAM" id="SSF57184">
    <property type="entry name" value="Growth factor receptor domain"/>
    <property type="match status" value="1"/>
</dbReference>
<dbReference type="HOGENOM" id="CLU_011107_0_0_1"/>
<dbReference type="InterPro" id="IPR018097">
    <property type="entry name" value="EGF_Ca-bd_CS"/>
</dbReference>
<feature type="domain" description="Sushi" evidence="9">
    <location>
        <begin position="216"/>
        <end position="278"/>
    </location>
</feature>
<dbReference type="InterPro" id="IPR000436">
    <property type="entry name" value="Sushi_SCR_CCP_dom"/>
</dbReference>
<keyword evidence="5 7" id="KW-1015">Disulfide bond</keyword>
<proteinExistence type="predicted"/>